<sequence length="660" mass="73916">MLPIGELTLYVALATALLLLFLPLIGLVTHNTKLMQTAKPLTLWLFVLLLTSFVSLGYAFYTNDFSYAYVFSNSNTQLPAIFRLTAIWGSHEGSMLLWVFTLSLWMFVAIFFMRKLPIELTATTLAILGAIIASFIAFVIFTSNPFERAINSIVFDGRDLNPLLQDVGLIIHPPLLYMGYVGFAIPYAFVCAILINGYIDRTTVRWLRPWVLAAWGFLTLGITVGSWWAYYELGWGGWWFWDPVENASLIPWILSTALLHSLITTEKRQVFSVWSVLMAILCFSLSVLGTFLVRSGVLTSVHSFAADPRRGAIILIILACVVIFGIALLLMRSSRIRQHNGVALFSRETGILLNNIFLSVVCFIVVLGTLYPLIVDMLQIGKISVGPNFFNKTVNPLAMILLVILGITPLVRYKKDQLSRIRKPLIIMAIAAVIMGPLSNAAYVLYVNGLLPEGHADRMPLINPMVTLSLILCYWVFFGILAEIAMHKPRNASFIKGFFTQSMSRVAMNLGHLGVVVTIVGITMTSYYSVEADRLLKVGQTEVVQGYEFKLENLENIKGPNYFATKGTFSVSYQGKFLRMMHPEKRIYAASGMPISEVALRASLFDDLYIALAEERPGQSWAIRLYVKPFIRWIWLGGVIISIAALLAMLALRRPERAEK</sequence>
<dbReference type="GO" id="GO:0016829">
    <property type="term" value="F:lyase activity"/>
    <property type="evidence" value="ECO:0007669"/>
    <property type="project" value="UniProtKB-KW"/>
</dbReference>
<dbReference type="PANTHER" id="PTHR43653:SF1">
    <property type="entry name" value="CYTOCHROME C-TYPE BIOGENESIS PROTEIN CCMF"/>
    <property type="match status" value="1"/>
</dbReference>
<comment type="subcellular location">
    <subcellularLocation>
        <location evidence="1">Cell inner membrane</location>
        <topology evidence="1">Multi-pass membrane protein</topology>
    </subcellularLocation>
</comment>
<evidence type="ECO:0000259" key="12">
    <source>
        <dbReference type="Pfam" id="PF16327"/>
    </source>
</evidence>
<proteinExistence type="inferred from homology"/>
<gene>
    <name evidence="13" type="ORF">J7561_03770</name>
</gene>
<keyword evidence="6" id="KW-0201">Cytochrome c-type biogenesis</keyword>
<dbReference type="PRINTS" id="PR01411">
    <property type="entry name" value="CCMFBIOGNSIS"/>
</dbReference>
<accession>A0AB35BVQ5</accession>
<dbReference type="EMBL" id="JAGIBU010000002">
    <property type="protein sequence ID" value="MBS7824320.1"/>
    <property type="molecule type" value="Genomic_DNA"/>
</dbReference>
<evidence type="ECO:0000313" key="14">
    <source>
        <dbReference type="Proteomes" id="UP000680020"/>
    </source>
</evidence>
<evidence type="ECO:0000259" key="11">
    <source>
        <dbReference type="Pfam" id="PF01578"/>
    </source>
</evidence>
<protein>
    <submittedName>
        <fullName evidence="13">Heme lyase CcmF/NrfE family subunit</fullName>
    </submittedName>
</protein>
<organism evidence="13 14">
    <name type="scientific">Wohlfahrtiimonas chitiniclastica</name>
    <dbReference type="NCBI Taxonomy" id="400946"/>
    <lineage>
        <taxon>Bacteria</taxon>
        <taxon>Pseudomonadati</taxon>
        <taxon>Pseudomonadota</taxon>
        <taxon>Gammaproteobacteria</taxon>
        <taxon>Cardiobacteriales</taxon>
        <taxon>Ignatzschineriaceae</taxon>
        <taxon>Wohlfahrtiimonas</taxon>
    </lineage>
</organism>
<evidence type="ECO:0000256" key="10">
    <source>
        <dbReference type="SAM" id="Phobius"/>
    </source>
</evidence>
<dbReference type="RefSeq" id="WP_094489085.1">
    <property type="nucleotide sequence ID" value="NZ_JAGIBR010000002.1"/>
</dbReference>
<name>A0AB35BVQ5_9GAMM</name>
<dbReference type="InterPro" id="IPR032523">
    <property type="entry name" value="CcmF_C"/>
</dbReference>
<dbReference type="GO" id="GO:0015232">
    <property type="term" value="F:heme transmembrane transporter activity"/>
    <property type="evidence" value="ECO:0007669"/>
    <property type="project" value="InterPro"/>
</dbReference>
<dbReference type="Pfam" id="PF16327">
    <property type="entry name" value="CcmF_C"/>
    <property type="match status" value="1"/>
</dbReference>
<dbReference type="GO" id="GO:0020037">
    <property type="term" value="F:heme binding"/>
    <property type="evidence" value="ECO:0007669"/>
    <property type="project" value="InterPro"/>
</dbReference>
<feature type="transmembrane region" description="Helical" evidence="10">
    <location>
        <begin position="506"/>
        <end position="528"/>
    </location>
</feature>
<dbReference type="NCBIfam" id="TIGR00353">
    <property type="entry name" value="nrfE"/>
    <property type="match status" value="1"/>
</dbReference>
<comment type="similarity">
    <text evidence="2">Belongs to the CcmF/CycK/Ccl1/NrfE/CcsA family.</text>
</comment>
<feature type="transmembrane region" description="Helical" evidence="10">
    <location>
        <begin position="249"/>
        <end position="265"/>
    </location>
</feature>
<feature type="transmembrane region" description="Helical" evidence="10">
    <location>
        <begin position="210"/>
        <end position="229"/>
    </location>
</feature>
<dbReference type="GO" id="GO:0005886">
    <property type="term" value="C:plasma membrane"/>
    <property type="evidence" value="ECO:0007669"/>
    <property type="project" value="UniProtKB-SubCell"/>
</dbReference>
<comment type="function">
    <text evidence="9">Required for the biogenesis of c-type cytochromes. Possible subunit of a heme lyase.</text>
</comment>
<comment type="caution">
    <text evidence="13">The sequence shown here is derived from an EMBL/GenBank/DDBJ whole genome shotgun (WGS) entry which is preliminary data.</text>
</comment>
<feature type="transmembrane region" description="Helical" evidence="10">
    <location>
        <begin position="41"/>
        <end position="61"/>
    </location>
</feature>
<feature type="transmembrane region" description="Helical" evidence="10">
    <location>
        <begin position="466"/>
        <end position="485"/>
    </location>
</feature>
<feature type="transmembrane region" description="Helical" evidence="10">
    <location>
        <begin position="272"/>
        <end position="292"/>
    </location>
</feature>
<feature type="transmembrane region" description="Helical" evidence="10">
    <location>
        <begin position="312"/>
        <end position="331"/>
    </location>
</feature>
<evidence type="ECO:0000256" key="9">
    <source>
        <dbReference type="ARBA" id="ARBA00037230"/>
    </source>
</evidence>
<keyword evidence="7 10" id="KW-1133">Transmembrane helix</keyword>
<dbReference type="Proteomes" id="UP000680020">
    <property type="component" value="Unassembled WGS sequence"/>
</dbReference>
<dbReference type="Pfam" id="PF01578">
    <property type="entry name" value="Cytochrom_C_asm"/>
    <property type="match status" value="1"/>
</dbReference>
<evidence type="ECO:0000256" key="2">
    <source>
        <dbReference type="ARBA" id="ARBA00009186"/>
    </source>
</evidence>
<evidence type="ECO:0000256" key="5">
    <source>
        <dbReference type="ARBA" id="ARBA00022692"/>
    </source>
</evidence>
<evidence type="ECO:0000256" key="4">
    <source>
        <dbReference type="ARBA" id="ARBA00022519"/>
    </source>
</evidence>
<feature type="transmembrane region" description="Helical" evidence="10">
    <location>
        <begin position="394"/>
        <end position="413"/>
    </location>
</feature>
<evidence type="ECO:0000256" key="6">
    <source>
        <dbReference type="ARBA" id="ARBA00022748"/>
    </source>
</evidence>
<feature type="transmembrane region" description="Helical" evidence="10">
    <location>
        <begin position="352"/>
        <end position="374"/>
    </location>
</feature>
<reference evidence="13" key="1">
    <citation type="submission" date="2021-03" db="EMBL/GenBank/DDBJ databases">
        <title>Identification and antibiotic profiling of Wohlfahrtiimonas chitiniclastica, an underestimated human pathogen.</title>
        <authorList>
            <person name="Kopf A."/>
            <person name="Bunk B."/>
            <person name="Coldewey S."/>
            <person name="Gunzer F."/>
            <person name="Riedel T."/>
            <person name="Schroettner P."/>
        </authorList>
    </citation>
    <scope>NUCLEOTIDE SEQUENCE</scope>
    <source>
        <strain evidence="13">DSM 100917</strain>
    </source>
</reference>
<dbReference type="InterPro" id="IPR002541">
    <property type="entry name" value="Cyt_c_assembly"/>
</dbReference>
<feature type="transmembrane region" description="Helical" evidence="10">
    <location>
        <begin position="95"/>
        <end position="113"/>
    </location>
</feature>
<evidence type="ECO:0000313" key="13">
    <source>
        <dbReference type="EMBL" id="MBS7824320.1"/>
    </source>
</evidence>
<evidence type="ECO:0000256" key="3">
    <source>
        <dbReference type="ARBA" id="ARBA00022475"/>
    </source>
</evidence>
<dbReference type="AlphaFoldDB" id="A0AB35BVQ5"/>
<dbReference type="InterPro" id="IPR003567">
    <property type="entry name" value="Cyt_c_biogenesis"/>
</dbReference>
<keyword evidence="13" id="KW-0456">Lyase</keyword>
<dbReference type="PANTHER" id="PTHR43653">
    <property type="entry name" value="CYTOCHROME C ASSEMBLY PROTEIN-RELATED"/>
    <property type="match status" value="1"/>
</dbReference>
<evidence type="ECO:0000256" key="8">
    <source>
        <dbReference type="ARBA" id="ARBA00023136"/>
    </source>
</evidence>
<feature type="transmembrane region" description="Helical" evidence="10">
    <location>
        <begin position="630"/>
        <end position="652"/>
    </location>
</feature>
<feature type="domain" description="Cytochrome c assembly protein" evidence="11">
    <location>
        <begin position="88"/>
        <end position="295"/>
    </location>
</feature>
<feature type="transmembrane region" description="Helical" evidence="10">
    <location>
        <begin position="177"/>
        <end position="198"/>
    </location>
</feature>
<feature type="transmembrane region" description="Helical" evidence="10">
    <location>
        <begin position="7"/>
        <end position="29"/>
    </location>
</feature>
<dbReference type="PRINTS" id="PR01410">
    <property type="entry name" value="CCBIOGENESIS"/>
</dbReference>
<keyword evidence="4" id="KW-0997">Cell inner membrane</keyword>
<keyword evidence="8 10" id="KW-0472">Membrane</keyword>
<keyword evidence="3" id="KW-1003">Cell membrane</keyword>
<feature type="transmembrane region" description="Helical" evidence="10">
    <location>
        <begin position="120"/>
        <end position="141"/>
    </location>
</feature>
<keyword evidence="5 10" id="KW-0812">Transmembrane</keyword>
<evidence type="ECO:0000256" key="1">
    <source>
        <dbReference type="ARBA" id="ARBA00004429"/>
    </source>
</evidence>
<feature type="transmembrane region" description="Helical" evidence="10">
    <location>
        <begin position="425"/>
        <end position="446"/>
    </location>
</feature>
<feature type="domain" description="Cytochrome c-type biogenesis protein CcmF C-terminal" evidence="12">
    <location>
        <begin position="315"/>
        <end position="650"/>
    </location>
</feature>
<dbReference type="InterPro" id="IPR003568">
    <property type="entry name" value="Cyt_c_biogenesis_CcmF"/>
</dbReference>
<dbReference type="NCBIfam" id="NF007691">
    <property type="entry name" value="PRK10369.1"/>
    <property type="match status" value="1"/>
</dbReference>
<evidence type="ECO:0000256" key="7">
    <source>
        <dbReference type="ARBA" id="ARBA00022989"/>
    </source>
</evidence>
<dbReference type="GO" id="GO:0017004">
    <property type="term" value="P:cytochrome complex assembly"/>
    <property type="evidence" value="ECO:0007669"/>
    <property type="project" value="UniProtKB-KW"/>
</dbReference>